<dbReference type="EMBL" id="CP042906">
    <property type="protein sequence ID" value="QEX16121.1"/>
    <property type="molecule type" value="Genomic_DNA"/>
</dbReference>
<dbReference type="KEGG" id="htq:FRZ44_14130"/>
<protein>
    <submittedName>
        <fullName evidence="2">DDE transposase</fullName>
    </submittedName>
</protein>
<dbReference type="Pfam" id="PF12760">
    <property type="entry name" value="Zn_ribbon_IS1595"/>
    <property type="match status" value="1"/>
</dbReference>
<dbReference type="AlphaFoldDB" id="A0A5J6MG67"/>
<dbReference type="Pfam" id="PF12762">
    <property type="entry name" value="DDE_Tnp_IS1595"/>
    <property type="match status" value="1"/>
</dbReference>
<organism evidence="2 3">
    <name type="scientific">Hypericibacter terrae</name>
    <dbReference type="NCBI Taxonomy" id="2602015"/>
    <lineage>
        <taxon>Bacteria</taxon>
        <taxon>Pseudomonadati</taxon>
        <taxon>Pseudomonadota</taxon>
        <taxon>Alphaproteobacteria</taxon>
        <taxon>Rhodospirillales</taxon>
        <taxon>Dongiaceae</taxon>
        <taxon>Hypericibacter</taxon>
    </lineage>
</organism>
<evidence type="ECO:0000259" key="1">
    <source>
        <dbReference type="SMART" id="SM01126"/>
    </source>
</evidence>
<dbReference type="Proteomes" id="UP000326202">
    <property type="component" value="Chromosome"/>
</dbReference>
<accession>A0A5J6MG67</accession>
<dbReference type="PANTHER" id="PTHR47163">
    <property type="entry name" value="DDE_TNP_IS1595 DOMAIN-CONTAINING PROTEIN"/>
    <property type="match status" value="1"/>
</dbReference>
<feature type="domain" description="ISXO2-like transposase" evidence="1">
    <location>
        <begin position="129"/>
        <end position="279"/>
    </location>
</feature>
<dbReference type="InterPro" id="IPR024445">
    <property type="entry name" value="Tnp_ISXO2-like"/>
</dbReference>
<keyword evidence="3" id="KW-1185">Reference proteome</keyword>
<dbReference type="NCBIfam" id="NF033547">
    <property type="entry name" value="transpos_IS1595"/>
    <property type="match status" value="1"/>
</dbReference>
<dbReference type="OrthoDB" id="271821at2"/>
<gene>
    <name evidence="2" type="ORF">FRZ44_14130</name>
</gene>
<evidence type="ECO:0000313" key="3">
    <source>
        <dbReference type="Proteomes" id="UP000326202"/>
    </source>
</evidence>
<name>A0A5J6MG67_9PROT</name>
<dbReference type="InterPro" id="IPR024442">
    <property type="entry name" value="Transposase_Zn_ribbon"/>
</dbReference>
<dbReference type="SMART" id="SM01126">
    <property type="entry name" value="DDE_Tnp_IS1595"/>
    <property type="match status" value="1"/>
</dbReference>
<dbReference type="PANTHER" id="PTHR47163:SF2">
    <property type="entry name" value="SI:DKEY-17M8.2"/>
    <property type="match status" value="1"/>
</dbReference>
<sequence length="315" mass="35486">MTADLQNPIFQDADKAREFLEATRWPDGPICPHCGALENIRKLEGKAHRPGLFQCNSCEGQFSVTVGTVFERSHIPLHKWLLATHLLCASKKGMSAHQLHRMLGITYKTAWFMAHRIREAMREGHFSGPLGGTGKTVEADETYVGGKEKNKHRNKRTKGNIGGKGKEVVFSLVERGGSVRSHHVPEVNAKTLRPILVAQIDRKSFLMTDEAGQYYHPGKEFAKHETVNHGAGEYVRGEAHSNTVENYFSILKRGITGTYHHVSQQHLKRYLAEFDFRYNERSGLGVSDDERAVKALKGIEGKRLTYRRPDKTDNA</sequence>
<reference evidence="2 3" key="1">
    <citation type="submission" date="2019-08" db="EMBL/GenBank/DDBJ databases">
        <title>Hyperibacter terrae gen. nov., sp. nov. and Hyperibacter viscosus sp. nov., two new members in the family Rhodospirillaceae isolated from the rhizosphere of Hypericum perforatum.</title>
        <authorList>
            <person name="Noviana Z."/>
        </authorList>
    </citation>
    <scope>NUCLEOTIDE SEQUENCE [LARGE SCALE GENOMIC DNA]</scope>
    <source>
        <strain evidence="2 3">R5913</strain>
    </source>
</reference>
<evidence type="ECO:0000313" key="2">
    <source>
        <dbReference type="EMBL" id="QEX16121.1"/>
    </source>
</evidence>
<proteinExistence type="predicted"/>
<dbReference type="RefSeq" id="WP_151176520.1">
    <property type="nucleotide sequence ID" value="NZ_CP042906.1"/>
</dbReference>
<dbReference type="InterPro" id="IPR053164">
    <property type="entry name" value="IS1016-like_transposase"/>
</dbReference>